<dbReference type="SUPFAM" id="SSF51735">
    <property type="entry name" value="NAD(P)-binding Rossmann-fold domains"/>
    <property type="match status" value="1"/>
</dbReference>
<dbReference type="Pfam" id="PF13561">
    <property type="entry name" value="adh_short_C2"/>
    <property type="match status" value="1"/>
</dbReference>
<gene>
    <name evidence="3" type="ORF">WHX56_11275</name>
</gene>
<evidence type="ECO:0000313" key="3">
    <source>
        <dbReference type="EMBL" id="WXR76047.1"/>
    </source>
</evidence>
<name>A0ABZ2S524_9BURK</name>
<dbReference type="Gene3D" id="3.40.50.720">
    <property type="entry name" value="NAD(P)-binding Rossmann-like Domain"/>
    <property type="match status" value="1"/>
</dbReference>
<dbReference type="InterPro" id="IPR036291">
    <property type="entry name" value="NAD(P)-bd_dom_sf"/>
</dbReference>
<dbReference type="RefSeq" id="WP_338881244.1">
    <property type="nucleotide sequence ID" value="NZ_CP148753.1"/>
</dbReference>
<dbReference type="PRINTS" id="PR00081">
    <property type="entry name" value="GDHRDH"/>
</dbReference>
<protein>
    <submittedName>
        <fullName evidence="3">SDR family oxidoreductase</fullName>
        <ecNumber evidence="3">1.-.-.-</ecNumber>
    </submittedName>
</protein>
<sequence length="264" mass="27088">MNQETTEGALSVVVTGGASGIGAAVCRRVVQAGGHAAILDLDHDAAAALARELGPRAAAAPGDVLDEAGLRAADEALAARLPPITGLVNCAGIAQVPTPIEDYPVQEWARVVDSHLKGTYTACRVFGSAMAARGRGAVVNVASVLSFRPGPVLAYGPAKAAVVNLTEALAVQWARQGVRVNAIAPGWTDTPFLRPKERQGERDMTPILRATPLGRLMRPEEIAEVVFFLLSPASAVVTGATIPCDGGVIAGSGWAPYGGFPQAG</sequence>
<dbReference type="Proteomes" id="UP001456224">
    <property type="component" value="Chromosome"/>
</dbReference>
<dbReference type="PANTHER" id="PTHR42760:SF123">
    <property type="entry name" value="OXIDOREDUCTASE"/>
    <property type="match status" value="1"/>
</dbReference>
<keyword evidence="3" id="KW-0560">Oxidoreductase</keyword>
<dbReference type="GO" id="GO:0016491">
    <property type="term" value="F:oxidoreductase activity"/>
    <property type="evidence" value="ECO:0007669"/>
    <property type="project" value="UniProtKB-KW"/>
</dbReference>
<keyword evidence="4" id="KW-1185">Reference proteome</keyword>
<organism evidence="3 4">
    <name type="scientific">Achromobacter veterisilvae</name>
    <dbReference type="NCBI Taxonomy" id="2069367"/>
    <lineage>
        <taxon>Bacteria</taxon>
        <taxon>Pseudomonadati</taxon>
        <taxon>Pseudomonadota</taxon>
        <taxon>Betaproteobacteria</taxon>
        <taxon>Burkholderiales</taxon>
        <taxon>Alcaligenaceae</taxon>
        <taxon>Achromobacter</taxon>
    </lineage>
</organism>
<dbReference type="SMART" id="SM00822">
    <property type="entry name" value="PKS_KR"/>
    <property type="match status" value="1"/>
</dbReference>
<dbReference type="InterPro" id="IPR057326">
    <property type="entry name" value="KR_dom"/>
</dbReference>
<dbReference type="InterPro" id="IPR002347">
    <property type="entry name" value="SDR_fam"/>
</dbReference>
<evidence type="ECO:0000259" key="2">
    <source>
        <dbReference type="SMART" id="SM00822"/>
    </source>
</evidence>
<dbReference type="EC" id="1.-.-.-" evidence="3"/>
<dbReference type="EMBL" id="CP148753">
    <property type="protein sequence ID" value="WXR76047.1"/>
    <property type="molecule type" value="Genomic_DNA"/>
</dbReference>
<reference evidence="3 4" key="1">
    <citation type="submission" date="2024-03" db="EMBL/GenBank/DDBJ databases">
        <title>Reference genomes for the five species model microbial community.</title>
        <authorList>
            <person name="Padfield D."/>
        </authorList>
    </citation>
    <scope>NUCLEOTIDE SEQUENCE [LARGE SCALE GENOMIC DNA]</scope>
    <source>
        <strain evidence="3 4">AB1</strain>
    </source>
</reference>
<feature type="domain" description="Ketoreductase" evidence="2">
    <location>
        <begin position="10"/>
        <end position="190"/>
    </location>
</feature>
<dbReference type="PRINTS" id="PR00080">
    <property type="entry name" value="SDRFAMILY"/>
</dbReference>
<evidence type="ECO:0000256" key="1">
    <source>
        <dbReference type="ARBA" id="ARBA00006484"/>
    </source>
</evidence>
<evidence type="ECO:0000313" key="4">
    <source>
        <dbReference type="Proteomes" id="UP001456224"/>
    </source>
</evidence>
<accession>A0ABZ2S524</accession>
<proteinExistence type="inferred from homology"/>
<dbReference type="PANTHER" id="PTHR42760">
    <property type="entry name" value="SHORT-CHAIN DEHYDROGENASES/REDUCTASES FAMILY MEMBER"/>
    <property type="match status" value="1"/>
</dbReference>
<dbReference type="CDD" id="cd05233">
    <property type="entry name" value="SDR_c"/>
    <property type="match status" value="1"/>
</dbReference>
<comment type="similarity">
    <text evidence="1">Belongs to the short-chain dehydrogenases/reductases (SDR) family.</text>
</comment>